<dbReference type="AlphaFoldDB" id="K8Y7C9"/>
<proteinExistence type="predicted"/>
<dbReference type="PATRIC" id="fig|758847.3.peg.166"/>
<evidence type="ECO:0000313" key="1">
    <source>
        <dbReference type="EMBL" id="EKT88841.1"/>
    </source>
</evidence>
<dbReference type="Proteomes" id="UP000035800">
    <property type="component" value="Chromosome I"/>
</dbReference>
<reference evidence="1 2" key="1">
    <citation type="journal article" date="2012" name="Gene">
        <title>Sequence of Leptospira santarosai serovar Shermani genome and prediction of virulence-associated genes.</title>
        <authorList>
            <person name="Chou L.F."/>
            <person name="Chen Y.T."/>
            <person name="Lu C.W."/>
            <person name="Ko Y.C."/>
            <person name="Tang C.Y."/>
            <person name="Pan M.J."/>
            <person name="Tian Y.C."/>
            <person name="Chiu C.H."/>
            <person name="Hung C.C."/>
            <person name="Yang C.W."/>
        </authorList>
    </citation>
    <scope>NUCLEOTIDE SEQUENCE [LARGE SCALE GENOMIC DNA]</scope>
    <source>
        <strain evidence="1">LT 821</strain>
    </source>
</reference>
<dbReference type="EMBL" id="CP006694">
    <property type="protein sequence ID" value="EKT88841.1"/>
    <property type="molecule type" value="Genomic_DNA"/>
</dbReference>
<sequence>MNPPLLLFSKKPAFLQNQPGIVKFFEKTIDTYNTFRRISMKGIVRRNANNLVL</sequence>
<dbReference type="KEGG" id="lst:LSS_00775"/>
<reference evidence="1 2" key="2">
    <citation type="journal article" date="2014" name="Emerg. Microbes Infect.">
        <title>Potential impact on kidney infection: a whole-genome analysis of Leptospira santarosai serovar Shermani.</title>
        <authorList>
            <person name="Chou L.F."/>
            <person name="Chen T.W."/>
            <person name="Ko Y.C."/>
            <person name="Pan M.J."/>
            <person name="Tian Y.C."/>
            <person name="Chiu C.H."/>
            <person name="Tang P."/>
            <person name="Hung C.C."/>
            <person name="Yang C.W."/>
        </authorList>
    </citation>
    <scope>NUCLEOTIDE SEQUENCE</scope>
    <source>
        <strain evidence="1 2">LT 821</strain>
    </source>
</reference>
<organism evidence="1 2">
    <name type="scientific">Leptospira santarosai serovar Shermani str. LT 821</name>
    <dbReference type="NCBI Taxonomy" id="758847"/>
    <lineage>
        <taxon>Bacteria</taxon>
        <taxon>Pseudomonadati</taxon>
        <taxon>Spirochaetota</taxon>
        <taxon>Spirochaetia</taxon>
        <taxon>Leptospirales</taxon>
        <taxon>Leptospiraceae</taxon>
        <taxon>Leptospira</taxon>
    </lineage>
</organism>
<gene>
    <name evidence="1" type="ORF">LSS_00775</name>
</gene>
<protein>
    <submittedName>
        <fullName evidence="1">Uncharacterized protein</fullName>
    </submittedName>
</protein>
<evidence type="ECO:0000313" key="2">
    <source>
        <dbReference type="Proteomes" id="UP000035800"/>
    </source>
</evidence>
<name>K8Y7C9_9LEPT</name>
<accession>K8Y7C9</accession>
<dbReference type="STRING" id="758847.LSS_00775"/>